<gene>
    <name evidence="2" type="ORF">GOMPHAMPRED_003721</name>
</gene>
<name>A0A8H3FGJ9_9LECA</name>
<reference evidence="2" key="1">
    <citation type="submission" date="2021-03" db="EMBL/GenBank/DDBJ databases">
        <authorList>
            <person name="Tagirdzhanova G."/>
        </authorList>
    </citation>
    <scope>NUCLEOTIDE SEQUENCE</scope>
</reference>
<comment type="caution">
    <text evidence="2">The sequence shown here is derived from an EMBL/GenBank/DDBJ whole genome shotgun (WGS) entry which is preliminary data.</text>
</comment>
<dbReference type="InterPro" id="IPR021861">
    <property type="entry name" value="THO_THOC1"/>
</dbReference>
<feature type="compositionally biased region" description="Polar residues" evidence="1">
    <location>
        <begin position="657"/>
        <end position="667"/>
    </location>
</feature>
<organism evidence="2 3">
    <name type="scientific">Gomphillus americanus</name>
    <dbReference type="NCBI Taxonomy" id="1940652"/>
    <lineage>
        <taxon>Eukaryota</taxon>
        <taxon>Fungi</taxon>
        <taxon>Dikarya</taxon>
        <taxon>Ascomycota</taxon>
        <taxon>Pezizomycotina</taxon>
        <taxon>Lecanoromycetes</taxon>
        <taxon>OSLEUM clade</taxon>
        <taxon>Ostropomycetidae</taxon>
        <taxon>Ostropales</taxon>
        <taxon>Graphidaceae</taxon>
        <taxon>Gomphilloideae</taxon>
        <taxon>Gomphillus</taxon>
    </lineage>
</organism>
<evidence type="ECO:0000313" key="2">
    <source>
        <dbReference type="EMBL" id="CAF9924822.1"/>
    </source>
</evidence>
<dbReference type="OrthoDB" id="10257415at2759"/>
<sequence>MPHATMFETVPAVSACAEALQELLEKVAELRPDPDFKRALTEGEIRNELNAIFGRSKDEPGRLENNSSTVLETAFKRIIYSILAKNTIKDPAFSQIWHLLDIANILSYRDQSEPSMTMGLAEELFESQTTEGCRIVFEYLETRQDIMFKKSWRDKQQITLRVCNELLRRFSRADNSIFCGRIFIYLFQVFPLGDRSSVNLRASYHTENKTIWDQTLSKEIPNSEDMDIDEAKPEANDNETSARITITSADQETTIPTEAKTEVLDLNSLYPIFWSLQDYFSNPKLLFEPINLTLFKAGLEATMAMFQEIQESQSTRPVSALNSAGSKRKWSETGSDPSAGLLTFNPKYLTSRDLFALEISSLTFRRHVLVQALILLEFVLFQTSSGREKQNLQVPDPAQPGRFPRPNLSAVYTFELSDADATWAASKKSEIATYLAQGNEGKFYYRMVDNVLSRDKNWVVWKAHNCLEFVLPPLEPQKFIEAQKAAIKATTLPRMKAAPMGAFDISFLNDPDSQKVFQKLQDQTRTAYPPPLSKLEEQLTDVEFDLETAERQAEGMDEGEDDGDKESPLGRKRQLIDVRDSLKWRALRVGLRRGRFKYFDRVEGEGGRMDALFRDPVVEKEEVKVGDETKEVEESANPNGMGKSISGKDDQMEDQVENQIENHAQAENETEMVVRNGKDPVAIPAEISTEVSVVEGSEKGEPIPVFEFKDDA</sequence>
<feature type="compositionally biased region" description="Basic and acidic residues" evidence="1">
    <location>
        <begin position="696"/>
        <end position="712"/>
    </location>
</feature>
<feature type="region of interest" description="Disordered" evidence="1">
    <location>
        <begin position="692"/>
        <end position="712"/>
    </location>
</feature>
<dbReference type="PANTHER" id="PTHR13265">
    <property type="entry name" value="THO COMPLEX SUBUNIT 1"/>
    <property type="match status" value="1"/>
</dbReference>
<dbReference type="GO" id="GO:0000445">
    <property type="term" value="C:THO complex part of transcription export complex"/>
    <property type="evidence" value="ECO:0007669"/>
    <property type="project" value="TreeGrafter"/>
</dbReference>
<dbReference type="EMBL" id="CAJPDQ010000022">
    <property type="protein sequence ID" value="CAF9924822.1"/>
    <property type="molecule type" value="Genomic_DNA"/>
</dbReference>
<accession>A0A8H3FGJ9</accession>
<feature type="compositionally biased region" description="Acidic residues" evidence="1">
    <location>
        <begin position="555"/>
        <end position="564"/>
    </location>
</feature>
<evidence type="ECO:0000313" key="3">
    <source>
        <dbReference type="Proteomes" id="UP000664169"/>
    </source>
</evidence>
<feature type="region of interest" description="Disordered" evidence="1">
    <location>
        <begin position="551"/>
        <end position="572"/>
    </location>
</feature>
<keyword evidence="3" id="KW-1185">Reference proteome</keyword>
<dbReference type="PANTHER" id="PTHR13265:SF0">
    <property type="entry name" value="HPR1"/>
    <property type="match status" value="1"/>
</dbReference>
<dbReference type="Pfam" id="PF11957">
    <property type="entry name" value="efThoc1"/>
    <property type="match status" value="1"/>
</dbReference>
<feature type="region of interest" description="Disordered" evidence="1">
    <location>
        <begin position="626"/>
        <end position="678"/>
    </location>
</feature>
<protein>
    <submittedName>
        <fullName evidence="2">Uncharacterized protein</fullName>
    </submittedName>
</protein>
<evidence type="ECO:0000256" key="1">
    <source>
        <dbReference type="SAM" id="MobiDB-lite"/>
    </source>
</evidence>
<dbReference type="GO" id="GO:0006406">
    <property type="term" value="P:mRNA export from nucleus"/>
    <property type="evidence" value="ECO:0007669"/>
    <property type="project" value="TreeGrafter"/>
</dbReference>
<proteinExistence type="predicted"/>
<dbReference type="Proteomes" id="UP000664169">
    <property type="component" value="Unassembled WGS sequence"/>
</dbReference>
<dbReference type="AlphaFoldDB" id="A0A8H3FGJ9"/>